<dbReference type="InterPro" id="IPR036388">
    <property type="entry name" value="WH-like_DNA-bd_sf"/>
</dbReference>
<dbReference type="GO" id="GO:0016987">
    <property type="term" value="F:sigma factor activity"/>
    <property type="evidence" value="ECO:0007669"/>
    <property type="project" value="UniProtKB-KW"/>
</dbReference>
<dbReference type="PANTHER" id="PTHR43133">
    <property type="entry name" value="RNA POLYMERASE ECF-TYPE SIGMA FACTO"/>
    <property type="match status" value="1"/>
</dbReference>
<evidence type="ECO:0000256" key="4">
    <source>
        <dbReference type="ARBA" id="ARBA00023163"/>
    </source>
</evidence>
<dbReference type="Pfam" id="PF08281">
    <property type="entry name" value="Sigma70_r4_2"/>
    <property type="match status" value="1"/>
</dbReference>
<dbReference type="SUPFAM" id="SSF88659">
    <property type="entry name" value="Sigma3 and sigma4 domains of RNA polymerase sigma factors"/>
    <property type="match status" value="1"/>
</dbReference>
<keyword evidence="2" id="KW-0805">Transcription regulation</keyword>
<reference evidence="7 8" key="1">
    <citation type="journal article" date="2015" name="Int. J. Syst. Evol. Microbiol.">
        <title>Flavisolibacter ginsenosidimutans sp. nov., with ginsenoside-converting activity isolated from soil used for cultivating ginseng.</title>
        <authorList>
            <person name="Zhao Y."/>
            <person name="Liu Q."/>
            <person name="Kang M.S."/>
            <person name="Jin F."/>
            <person name="Yu H."/>
            <person name="Im W.T."/>
        </authorList>
    </citation>
    <scope>NUCLEOTIDE SEQUENCE [LARGE SCALE GENOMIC DNA]</scope>
    <source>
        <strain evidence="7 8">Gsoil 636</strain>
    </source>
</reference>
<dbReference type="NCBIfam" id="TIGR02937">
    <property type="entry name" value="sigma70-ECF"/>
    <property type="match status" value="1"/>
</dbReference>
<dbReference type="Proteomes" id="UP000321204">
    <property type="component" value="Chromosome"/>
</dbReference>
<keyword evidence="3" id="KW-0731">Sigma factor</keyword>
<dbReference type="OrthoDB" id="659361at2"/>
<gene>
    <name evidence="7" type="ORF">FSB75_20250</name>
</gene>
<dbReference type="Gene3D" id="1.10.10.10">
    <property type="entry name" value="Winged helix-like DNA-binding domain superfamily/Winged helix DNA-binding domain"/>
    <property type="match status" value="1"/>
</dbReference>
<dbReference type="InterPro" id="IPR014284">
    <property type="entry name" value="RNA_pol_sigma-70_dom"/>
</dbReference>
<dbReference type="PANTHER" id="PTHR43133:SF46">
    <property type="entry name" value="RNA POLYMERASE SIGMA-70 FACTOR ECF SUBFAMILY"/>
    <property type="match status" value="1"/>
</dbReference>
<dbReference type="Gene3D" id="1.10.1740.10">
    <property type="match status" value="1"/>
</dbReference>
<evidence type="ECO:0000256" key="1">
    <source>
        <dbReference type="ARBA" id="ARBA00010641"/>
    </source>
</evidence>
<evidence type="ECO:0000313" key="8">
    <source>
        <dbReference type="Proteomes" id="UP000321204"/>
    </source>
</evidence>
<evidence type="ECO:0000256" key="3">
    <source>
        <dbReference type="ARBA" id="ARBA00023082"/>
    </source>
</evidence>
<dbReference type="GO" id="GO:0006352">
    <property type="term" value="P:DNA-templated transcription initiation"/>
    <property type="evidence" value="ECO:0007669"/>
    <property type="project" value="InterPro"/>
</dbReference>
<accession>A0A5B8UPH8</accession>
<keyword evidence="4" id="KW-0804">Transcription</keyword>
<feature type="domain" description="RNA polymerase sigma-70 region 2" evidence="5">
    <location>
        <begin position="25"/>
        <end position="93"/>
    </location>
</feature>
<organism evidence="7 8">
    <name type="scientific">Flavisolibacter ginsenosidimutans</name>
    <dbReference type="NCBI Taxonomy" id="661481"/>
    <lineage>
        <taxon>Bacteria</taxon>
        <taxon>Pseudomonadati</taxon>
        <taxon>Bacteroidota</taxon>
        <taxon>Chitinophagia</taxon>
        <taxon>Chitinophagales</taxon>
        <taxon>Chitinophagaceae</taxon>
        <taxon>Flavisolibacter</taxon>
    </lineage>
</organism>
<evidence type="ECO:0000259" key="6">
    <source>
        <dbReference type="Pfam" id="PF08281"/>
    </source>
</evidence>
<proteinExistence type="inferred from homology"/>
<sequence length="188" mass="21689">MTIAALQELVNRIALNEDGNAYKKLFLYYHPRLLSFSYAITHSKQSSEEAVSDVFVNIWSLRTTLPRISNFHLYLYISTKNVSLNYLARQKRTQVFSLDDVKTEFTCLSYNPEQILITAEMFRRICAAVQSLPPKCRLIFKLVKEDGLRYKEVAELLNLSVKTVENQMAIALRKLGESVSLQQQIFLS</sequence>
<dbReference type="InterPro" id="IPR039425">
    <property type="entry name" value="RNA_pol_sigma-70-like"/>
</dbReference>
<evidence type="ECO:0000259" key="5">
    <source>
        <dbReference type="Pfam" id="PF04542"/>
    </source>
</evidence>
<keyword evidence="8" id="KW-1185">Reference proteome</keyword>
<evidence type="ECO:0000313" key="7">
    <source>
        <dbReference type="EMBL" id="QEC58139.1"/>
    </source>
</evidence>
<dbReference type="KEGG" id="fgg:FSB75_20250"/>
<dbReference type="AlphaFoldDB" id="A0A5B8UPH8"/>
<dbReference type="InterPro" id="IPR013324">
    <property type="entry name" value="RNA_pol_sigma_r3/r4-like"/>
</dbReference>
<evidence type="ECO:0000256" key="2">
    <source>
        <dbReference type="ARBA" id="ARBA00023015"/>
    </source>
</evidence>
<dbReference type="Pfam" id="PF04542">
    <property type="entry name" value="Sigma70_r2"/>
    <property type="match status" value="1"/>
</dbReference>
<dbReference type="RefSeq" id="WP_146791186.1">
    <property type="nucleotide sequence ID" value="NZ_BAABIO010000003.1"/>
</dbReference>
<protein>
    <submittedName>
        <fullName evidence="7">RNA polymerase sigma-70 factor</fullName>
    </submittedName>
</protein>
<dbReference type="InterPro" id="IPR013249">
    <property type="entry name" value="RNA_pol_sigma70_r4_t2"/>
</dbReference>
<comment type="similarity">
    <text evidence="1">Belongs to the sigma-70 factor family. ECF subfamily.</text>
</comment>
<dbReference type="SUPFAM" id="SSF88946">
    <property type="entry name" value="Sigma2 domain of RNA polymerase sigma factors"/>
    <property type="match status" value="1"/>
</dbReference>
<feature type="domain" description="RNA polymerase sigma factor 70 region 4 type 2" evidence="6">
    <location>
        <begin position="127"/>
        <end position="175"/>
    </location>
</feature>
<dbReference type="EMBL" id="CP042433">
    <property type="protein sequence ID" value="QEC58139.1"/>
    <property type="molecule type" value="Genomic_DNA"/>
</dbReference>
<dbReference type="InterPro" id="IPR014327">
    <property type="entry name" value="RNA_pol_sigma70_bacteroid"/>
</dbReference>
<name>A0A5B8UPH8_9BACT</name>
<dbReference type="GO" id="GO:0003677">
    <property type="term" value="F:DNA binding"/>
    <property type="evidence" value="ECO:0007669"/>
    <property type="project" value="InterPro"/>
</dbReference>
<dbReference type="InterPro" id="IPR013325">
    <property type="entry name" value="RNA_pol_sigma_r2"/>
</dbReference>
<dbReference type="NCBIfam" id="TIGR02985">
    <property type="entry name" value="Sig70_bacteroi1"/>
    <property type="match status" value="1"/>
</dbReference>
<dbReference type="InterPro" id="IPR007627">
    <property type="entry name" value="RNA_pol_sigma70_r2"/>
</dbReference>